<evidence type="ECO:0000256" key="1">
    <source>
        <dbReference type="ARBA" id="ARBA00022490"/>
    </source>
</evidence>
<dbReference type="GO" id="GO:0009252">
    <property type="term" value="P:peptidoglycan biosynthetic process"/>
    <property type="evidence" value="ECO:0007669"/>
    <property type="project" value="UniProtKB-UniRule"/>
</dbReference>
<dbReference type="PANTHER" id="PTHR43024:SF1">
    <property type="entry name" value="UDP-N-ACETYLMURAMOYL-TRIPEPTIDE--D-ALANYL-D-ALANINE LIGASE"/>
    <property type="match status" value="1"/>
</dbReference>
<dbReference type="InterPro" id="IPR035911">
    <property type="entry name" value="MurE/MurF_N"/>
</dbReference>
<dbReference type="NCBIfam" id="NF010693">
    <property type="entry name" value="PRK14093.1"/>
    <property type="match status" value="1"/>
</dbReference>
<dbReference type="HOGENOM" id="CLU_031507_4_1_5"/>
<evidence type="ECO:0000256" key="11">
    <source>
        <dbReference type="RuleBase" id="RU004136"/>
    </source>
</evidence>
<dbReference type="eggNOG" id="COG0770">
    <property type="taxonomic scope" value="Bacteria"/>
</dbReference>
<dbReference type="EMBL" id="HG794546">
    <property type="protein sequence ID" value="CDK99708.1"/>
    <property type="molecule type" value="Genomic_DNA"/>
</dbReference>
<dbReference type="InterPro" id="IPR013221">
    <property type="entry name" value="Mur_ligase_cen"/>
</dbReference>
<comment type="subcellular location">
    <subcellularLocation>
        <location evidence="10 11">Cytoplasm</location>
    </subcellularLocation>
</comment>
<dbReference type="GO" id="GO:0005524">
    <property type="term" value="F:ATP binding"/>
    <property type="evidence" value="ECO:0007669"/>
    <property type="project" value="UniProtKB-UniRule"/>
</dbReference>
<dbReference type="GO" id="GO:0005737">
    <property type="term" value="C:cytoplasm"/>
    <property type="evidence" value="ECO:0007669"/>
    <property type="project" value="UniProtKB-SubCell"/>
</dbReference>
<comment type="catalytic activity">
    <reaction evidence="10 11">
        <text>D-alanyl-D-alanine + UDP-N-acetyl-alpha-D-muramoyl-L-alanyl-gamma-D-glutamyl-meso-2,6-diaminopimelate + ATP = UDP-N-acetyl-alpha-D-muramoyl-L-alanyl-gamma-D-glutamyl-meso-2,6-diaminopimeloyl-D-alanyl-D-alanine + ADP + phosphate + H(+)</text>
        <dbReference type="Rhea" id="RHEA:28374"/>
        <dbReference type="ChEBI" id="CHEBI:15378"/>
        <dbReference type="ChEBI" id="CHEBI:30616"/>
        <dbReference type="ChEBI" id="CHEBI:43474"/>
        <dbReference type="ChEBI" id="CHEBI:57822"/>
        <dbReference type="ChEBI" id="CHEBI:61386"/>
        <dbReference type="ChEBI" id="CHEBI:83905"/>
        <dbReference type="ChEBI" id="CHEBI:456216"/>
        <dbReference type="EC" id="6.3.2.10"/>
    </reaction>
</comment>
<accession>V6F5D5</accession>
<feature type="domain" description="Mur ligase C-terminal" evidence="13">
    <location>
        <begin position="332"/>
        <end position="447"/>
    </location>
</feature>
<dbReference type="PANTHER" id="PTHR43024">
    <property type="entry name" value="UDP-N-ACETYLMURAMOYL-TRIPEPTIDE--D-ALANYL-D-ALANINE LIGASE"/>
    <property type="match status" value="1"/>
</dbReference>
<evidence type="ECO:0000256" key="4">
    <source>
        <dbReference type="ARBA" id="ARBA00022741"/>
    </source>
</evidence>
<evidence type="ECO:0000256" key="6">
    <source>
        <dbReference type="ARBA" id="ARBA00022960"/>
    </source>
</evidence>
<dbReference type="Pfam" id="PF02875">
    <property type="entry name" value="Mur_ligase_C"/>
    <property type="match status" value="1"/>
</dbReference>
<dbReference type="NCBIfam" id="TIGR01143">
    <property type="entry name" value="murF"/>
    <property type="match status" value="1"/>
</dbReference>
<dbReference type="GO" id="GO:0051301">
    <property type="term" value="P:cell division"/>
    <property type="evidence" value="ECO:0007669"/>
    <property type="project" value="UniProtKB-KW"/>
</dbReference>
<keyword evidence="1 10" id="KW-0963">Cytoplasm</keyword>
<evidence type="ECO:0000256" key="10">
    <source>
        <dbReference type="HAMAP-Rule" id="MF_02019"/>
    </source>
</evidence>
<dbReference type="HAMAP" id="MF_02019">
    <property type="entry name" value="MurF"/>
    <property type="match status" value="1"/>
</dbReference>
<dbReference type="InterPro" id="IPR036565">
    <property type="entry name" value="Mur-like_cat_sf"/>
</dbReference>
<evidence type="ECO:0000256" key="7">
    <source>
        <dbReference type="ARBA" id="ARBA00022984"/>
    </source>
</evidence>
<dbReference type="AlphaFoldDB" id="V6F5D5"/>
<dbReference type="Pfam" id="PF01225">
    <property type="entry name" value="Mur_ligase"/>
    <property type="match status" value="1"/>
</dbReference>
<feature type="domain" description="Mur ligase central" evidence="14">
    <location>
        <begin position="108"/>
        <end position="297"/>
    </location>
</feature>
<dbReference type="InterPro" id="IPR051046">
    <property type="entry name" value="MurCDEF_CellWall_CoF430Synth"/>
</dbReference>
<dbReference type="InterPro" id="IPR005863">
    <property type="entry name" value="UDP-N-AcMur_synth"/>
</dbReference>
<dbReference type="Pfam" id="PF08245">
    <property type="entry name" value="Mur_ligase_M"/>
    <property type="match status" value="1"/>
</dbReference>
<comment type="similarity">
    <text evidence="10">Belongs to the MurCDEF family. MurF subfamily.</text>
</comment>
<evidence type="ECO:0000313" key="16">
    <source>
        <dbReference type="Proteomes" id="UP000018922"/>
    </source>
</evidence>
<protein>
    <recommendedName>
        <fullName evidence="10 11">UDP-N-acetylmuramoyl-tripeptide--D-alanyl-D-alanine ligase</fullName>
        <ecNumber evidence="10 11">6.3.2.10</ecNumber>
    </recommendedName>
    <alternativeName>
        <fullName evidence="10">D-alanyl-D-alanine-adding enzyme</fullName>
    </alternativeName>
</protein>
<dbReference type="KEGG" id="mgy:MGMSRv2__2493"/>
<comment type="function">
    <text evidence="10 11">Involved in cell wall formation. Catalyzes the final step in the synthesis of UDP-N-acetylmuramoyl-pentapeptide, the precursor of murein.</text>
</comment>
<evidence type="ECO:0000256" key="3">
    <source>
        <dbReference type="ARBA" id="ARBA00022618"/>
    </source>
</evidence>
<dbReference type="Gene3D" id="3.40.1190.10">
    <property type="entry name" value="Mur-like, catalytic domain"/>
    <property type="match status" value="1"/>
</dbReference>
<keyword evidence="8 10" id="KW-0131">Cell cycle</keyword>
<dbReference type="Gene3D" id="3.90.190.20">
    <property type="entry name" value="Mur ligase, C-terminal domain"/>
    <property type="match status" value="1"/>
</dbReference>
<dbReference type="InterPro" id="IPR036615">
    <property type="entry name" value="Mur_ligase_C_dom_sf"/>
</dbReference>
<dbReference type="EC" id="6.3.2.10" evidence="10 11"/>
<dbReference type="SUPFAM" id="SSF63418">
    <property type="entry name" value="MurE/MurF N-terminal domain"/>
    <property type="match status" value="1"/>
</dbReference>
<evidence type="ECO:0000256" key="8">
    <source>
        <dbReference type="ARBA" id="ARBA00023306"/>
    </source>
</evidence>
<evidence type="ECO:0000256" key="9">
    <source>
        <dbReference type="ARBA" id="ARBA00023316"/>
    </source>
</evidence>
<dbReference type="STRING" id="1430440.MGMSRv2__2493"/>
<keyword evidence="2 10" id="KW-0436">Ligase</keyword>
<keyword evidence="3 10" id="KW-0132">Cell division</keyword>
<dbReference type="SUPFAM" id="SSF53623">
    <property type="entry name" value="MurD-like peptide ligases, catalytic domain"/>
    <property type="match status" value="1"/>
</dbReference>
<proteinExistence type="inferred from homology"/>
<dbReference type="Gene3D" id="3.40.1390.10">
    <property type="entry name" value="MurE/MurF, N-terminal domain"/>
    <property type="match status" value="1"/>
</dbReference>
<gene>
    <name evidence="10 15" type="primary">murF</name>
    <name evidence="15" type="ordered locus">MGMSRv2__2493</name>
</gene>
<evidence type="ECO:0000256" key="5">
    <source>
        <dbReference type="ARBA" id="ARBA00022840"/>
    </source>
</evidence>
<name>V6F5D5_MAGGM</name>
<evidence type="ECO:0000313" key="15">
    <source>
        <dbReference type="EMBL" id="CDK99708.1"/>
    </source>
</evidence>
<dbReference type="GO" id="GO:0047480">
    <property type="term" value="F:UDP-N-acetylmuramoyl-tripeptide-D-alanyl-D-alanine ligase activity"/>
    <property type="evidence" value="ECO:0007669"/>
    <property type="project" value="UniProtKB-UniRule"/>
</dbReference>
<dbReference type="Proteomes" id="UP000018922">
    <property type="component" value="Chromosome I"/>
</dbReference>
<comment type="pathway">
    <text evidence="10 11">Cell wall biogenesis; peptidoglycan biosynthesis.</text>
</comment>
<evidence type="ECO:0000259" key="13">
    <source>
        <dbReference type="Pfam" id="PF02875"/>
    </source>
</evidence>
<keyword evidence="4 10" id="KW-0547">Nucleotide-binding</keyword>
<dbReference type="InterPro" id="IPR004101">
    <property type="entry name" value="Mur_ligase_C"/>
</dbReference>
<keyword evidence="9 10" id="KW-0961">Cell wall biogenesis/degradation</keyword>
<dbReference type="UniPathway" id="UPA00219"/>
<feature type="domain" description="Mur ligase N-terminal catalytic" evidence="12">
    <location>
        <begin position="26"/>
        <end position="71"/>
    </location>
</feature>
<evidence type="ECO:0000259" key="14">
    <source>
        <dbReference type="Pfam" id="PF08245"/>
    </source>
</evidence>
<evidence type="ECO:0000256" key="2">
    <source>
        <dbReference type="ARBA" id="ARBA00022598"/>
    </source>
</evidence>
<keyword evidence="6 10" id="KW-0133">Cell shape</keyword>
<dbReference type="SUPFAM" id="SSF53244">
    <property type="entry name" value="MurD-like peptide ligases, peptide-binding domain"/>
    <property type="match status" value="1"/>
</dbReference>
<comment type="caution">
    <text evidence="10">Lacks conserved residue(s) required for the propagation of feature annotation.</text>
</comment>
<keyword evidence="5 10" id="KW-0067">ATP-binding</keyword>
<dbReference type="GO" id="GO:0071555">
    <property type="term" value="P:cell wall organization"/>
    <property type="evidence" value="ECO:0007669"/>
    <property type="project" value="UniProtKB-KW"/>
</dbReference>
<reference evidence="15 16" key="1">
    <citation type="journal article" date="2014" name="Genome Announc.">
        <title>Complete genome sequence of Magnetospirillum gryphiswaldense MSR-1.</title>
        <authorList>
            <person name="Wang X."/>
            <person name="Wang Q."/>
            <person name="Zhang W."/>
            <person name="Wang Y."/>
            <person name="Li L."/>
            <person name="Wen T."/>
            <person name="Zhang T."/>
            <person name="Zhang Y."/>
            <person name="Xu J."/>
            <person name="Hu J."/>
            <person name="Li S."/>
            <person name="Liu L."/>
            <person name="Liu J."/>
            <person name="Jiang W."/>
            <person name="Tian J."/>
            <person name="Li Y."/>
            <person name="Schuler D."/>
            <person name="Wang L."/>
            <person name="Li J."/>
        </authorList>
    </citation>
    <scope>NUCLEOTIDE SEQUENCE [LARGE SCALE GENOMIC DNA]</scope>
    <source>
        <strain evidence="16">DSM 6361 / JCM 21280 / NBRC 15271 / MSR-1</strain>
    </source>
</reference>
<sequence length="462" mass="47951">MSLWKAAETQAATHGTLMGASDWTAEGVSIDSRSIAAGDLFIALSGPNHDGHDHVKAAIEAGAVAALVHKVPEGCDGLPLVLVTDTMTGLQNLAGAARARSNARIVAVTGSVGKTGTKEMLALALSRQGKTHYSVGSFNNHWGVPLSLARMPADCVFAVFELGMNHAGELIPLTKMVRPHVALITTIEAVHSAFFATTEDIADAKAEIFLGVEAGGTVILPRDNRHFRRLAAAAKTAGISHRQSFGSHIDADARMLDCAVDPDDTAVFALLRDHALAFRVGVPGLHWGMNALAVLLAVEALGGNAEKASQSLAAMCPPKGRGERHVVAWKGGSIEVIDESYNASPVSMKAAIATLAAARPGKGGRRIAVLGDMLELGDSAPALHTHLAEAAALWNTDLVCTAGPLMAHLHQALPATRRGIHAANSTELAGLIKTVIKPGDVVVVKGSAGSRMAQVVKALLEG</sequence>
<organism evidence="15 16">
    <name type="scientific">Magnetospirillum gryphiswaldense (strain DSM 6361 / JCM 21280 / NBRC 15271 / MSR-1)</name>
    <dbReference type="NCBI Taxonomy" id="431944"/>
    <lineage>
        <taxon>Bacteria</taxon>
        <taxon>Pseudomonadati</taxon>
        <taxon>Pseudomonadota</taxon>
        <taxon>Alphaproteobacteria</taxon>
        <taxon>Rhodospirillales</taxon>
        <taxon>Rhodospirillaceae</taxon>
        <taxon>Magnetospirillum</taxon>
    </lineage>
</organism>
<keyword evidence="16" id="KW-1185">Reference proteome</keyword>
<evidence type="ECO:0000259" key="12">
    <source>
        <dbReference type="Pfam" id="PF01225"/>
    </source>
</evidence>
<dbReference type="GO" id="GO:0008360">
    <property type="term" value="P:regulation of cell shape"/>
    <property type="evidence" value="ECO:0007669"/>
    <property type="project" value="UniProtKB-KW"/>
</dbReference>
<keyword evidence="7 10" id="KW-0573">Peptidoglycan synthesis</keyword>
<dbReference type="InterPro" id="IPR000713">
    <property type="entry name" value="Mur_ligase_N"/>
</dbReference>
<dbReference type="GO" id="GO:0008766">
    <property type="term" value="F:UDP-N-acetylmuramoylalanyl-D-glutamyl-2,6-diaminopimelate-D-alanyl-D-alanine ligase activity"/>
    <property type="evidence" value="ECO:0007669"/>
    <property type="project" value="RHEA"/>
</dbReference>